<dbReference type="InterPro" id="IPR003594">
    <property type="entry name" value="HATPase_dom"/>
</dbReference>
<comment type="catalytic activity">
    <reaction evidence="1">
        <text>ATP + protein L-histidine = ADP + protein N-phospho-L-histidine.</text>
        <dbReference type="EC" id="2.7.13.3"/>
    </reaction>
</comment>
<evidence type="ECO:0000256" key="5">
    <source>
        <dbReference type="ARBA" id="ARBA00022777"/>
    </source>
</evidence>
<dbReference type="STRING" id="305507.SAMN04489724_4168"/>
<dbReference type="InterPro" id="IPR003661">
    <property type="entry name" value="HisK_dim/P_dom"/>
</dbReference>
<evidence type="ECO:0000256" key="6">
    <source>
        <dbReference type="SAM" id="Phobius"/>
    </source>
</evidence>
<dbReference type="SMART" id="SM00387">
    <property type="entry name" value="HATPase_c"/>
    <property type="match status" value="1"/>
</dbReference>
<dbReference type="CDD" id="cd00082">
    <property type="entry name" value="HisKA"/>
    <property type="match status" value="1"/>
</dbReference>
<keyword evidence="4" id="KW-0808">Transferase</keyword>
<evidence type="ECO:0000259" key="7">
    <source>
        <dbReference type="PROSITE" id="PS50109"/>
    </source>
</evidence>
<dbReference type="CDD" id="cd19410">
    <property type="entry name" value="HK9-like_sensor"/>
    <property type="match status" value="1"/>
</dbReference>
<accession>A0A1I7DMQ8</accession>
<dbReference type="EC" id="2.7.13.3" evidence="2"/>
<sequence>MENDKNPSIRQVKIYSIVTLILIVVGSGISYWTAGRIEYYTNAVMHTSDVLQRTDELYSSILERESNIRGYVITGKEEFLTNYSQSNIDADVLLSQLQGLTEDNAVQQNNFEELRGLINARVRTFDATIAYMKEHGDLEGFLDPSKANNALSGYTMIKNVVLRINDVENNLFQDRTKSLTNNINALPFIVGLISVFSITIGLVTFFSIYQYNKAQIAADTERSKFQEKLKDQIELLDNSNKELEQFAYVASHDLQEPLRKITAFSDLLKEQYAGKLEGDGDLYLNRITAAALRMRRLITDLLEYSRAGKIEHDKIKAVKLSKIVAEMLEDVEVAIQDKDAKITVGKLPKVYGAETEYRQVFQNLISNSLKFSKPDTKPEINITSEEASSALINKFSTLDTDQKYHLIKVSDNGIGFKKEYAERIFSIFQRLHGKKEYDGTGIGLSITRKIIEKNGGVIYADSSPSSGATFNIILPFTSRNLRDN</sequence>
<dbReference type="OrthoDB" id="9124519at2"/>
<dbReference type="InterPro" id="IPR007891">
    <property type="entry name" value="CHASE3"/>
</dbReference>
<dbReference type="GO" id="GO:0000155">
    <property type="term" value="F:phosphorelay sensor kinase activity"/>
    <property type="evidence" value="ECO:0007669"/>
    <property type="project" value="InterPro"/>
</dbReference>
<dbReference type="Pfam" id="PF00512">
    <property type="entry name" value="HisKA"/>
    <property type="match status" value="1"/>
</dbReference>
<dbReference type="SUPFAM" id="SSF55874">
    <property type="entry name" value="ATPase domain of HSP90 chaperone/DNA topoisomerase II/histidine kinase"/>
    <property type="match status" value="1"/>
</dbReference>
<feature type="transmembrane region" description="Helical" evidence="6">
    <location>
        <begin position="12"/>
        <end position="32"/>
    </location>
</feature>
<keyword evidence="9" id="KW-1185">Reference proteome</keyword>
<protein>
    <recommendedName>
        <fullName evidence="2">histidine kinase</fullName>
        <ecNumber evidence="2">2.7.13.3</ecNumber>
    </recommendedName>
</protein>
<evidence type="ECO:0000256" key="2">
    <source>
        <dbReference type="ARBA" id="ARBA00012438"/>
    </source>
</evidence>
<dbReference type="PROSITE" id="PS50109">
    <property type="entry name" value="HIS_KIN"/>
    <property type="match status" value="1"/>
</dbReference>
<name>A0A1I7DMQ8_9BACT</name>
<dbReference type="Proteomes" id="UP000199673">
    <property type="component" value="Unassembled WGS sequence"/>
</dbReference>
<evidence type="ECO:0000256" key="1">
    <source>
        <dbReference type="ARBA" id="ARBA00000085"/>
    </source>
</evidence>
<dbReference type="RefSeq" id="WP_091696944.1">
    <property type="nucleotide sequence ID" value="NZ_FPBF01000007.1"/>
</dbReference>
<evidence type="ECO:0000313" key="9">
    <source>
        <dbReference type="Proteomes" id="UP000199673"/>
    </source>
</evidence>
<dbReference type="AlphaFoldDB" id="A0A1I7DMQ8"/>
<dbReference type="PRINTS" id="PR00344">
    <property type="entry name" value="BCTRLSENSOR"/>
</dbReference>
<dbReference type="Pfam" id="PF02518">
    <property type="entry name" value="HATPase_c"/>
    <property type="match status" value="1"/>
</dbReference>
<evidence type="ECO:0000256" key="4">
    <source>
        <dbReference type="ARBA" id="ARBA00022679"/>
    </source>
</evidence>
<dbReference type="PANTHER" id="PTHR43304">
    <property type="entry name" value="PHYTOCHROME-LIKE PROTEIN CPH1"/>
    <property type="match status" value="1"/>
</dbReference>
<feature type="transmembrane region" description="Helical" evidence="6">
    <location>
        <begin position="185"/>
        <end position="209"/>
    </location>
</feature>
<dbReference type="Pfam" id="PF05227">
    <property type="entry name" value="CHASE3"/>
    <property type="match status" value="1"/>
</dbReference>
<keyword evidence="6" id="KW-0812">Transmembrane</keyword>
<dbReference type="InterPro" id="IPR036890">
    <property type="entry name" value="HATPase_C_sf"/>
</dbReference>
<evidence type="ECO:0000313" key="8">
    <source>
        <dbReference type="EMBL" id="SFU12924.1"/>
    </source>
</evidence>
<dbReference type="InterPro" id="IPR004358">
    <property type="entry name" value="Sig_transdc_His_kin-like_C"/>
</dbReference>
<keyword evidence="3" id="KW-0597">Phosphoprotein</keyword>
<organism evidence="8 9">
    <name type="scientific">Algoriphagus locisalis</name>
    <dbReference type="NCBI Taxonomy" id="305507"/>
    <lineage>
        <taxon>Bacteria</taxon>
        <taxon>Pseudomonadati</taxon>
        <taxon>Bacteroidota</taxon>
        <taxon>Cytophagia</taxon>
        <taxon>Cytophagales</taxon>
        <taxon>Cyclobacteriaceae</taxon>
        <taxon>Algoriphagus</taxon>
    </lineage>
</organism>
<dbReference type="Gene3D" id="3.30.565.10">
    <property type="entry name" value="Histidine kinase-like ATPase, C-terminal domain"/>
    <property type="match status" value="1"/>
</dbReference>
<dbReference type="SUPFAM" id="SSF47384">
    <property type="entry name" value="Homodimeric domain of signal transducing histidine kinase"/>
    <property type="match status" value="1"/>
</dbReference>
<keyword evidence="5 8" id="KW-0418">Kinase</keyword>
<dbReference type="EMBL" id="FPBF01000007">
    <property type="protein sequence ID" value="SFU12924.1"/>
    <property type="molecule type" value="Genomic_DNA"/>
</dbReference>
<keyword evidence="6" id="KW-0472">Membrane</keyword>
<dbReference type="SMART" id="SM00388">
    <property type="entry name" value="HisKA"/>
    <property type="match status" value="1"/>
</dbReference>
<dbReference type="PANTHER" id="PTHR43304:SF1">
    <property type="entry name" value="PAC DOMAIN-CONTAINING PROTEIN"/>
    <property type="match status" value="1"/>
</dbReference>
<dbReference type="InterPro" id="IPR005467">
    <property type="entry name" value="His_kinase_dom"/>
</dbReference>
<evidence type="ECO:0000256" key="3">
    <source>
        <dbReference type="ARBA" id="ARBA00022553"/>
    </source>
</evidence>
<gene>
    <name evidence="8" type="ORF">SAMN04489724_4168</name>
</gene>
<dbReference type="InterPro" id="IPR036097">
    <property type="entry name" value="HisK_dim/P_sf"/>
</dbReference>
<proteinExistence type="predicted"/>
<keyword evidence="6" id="KW-1133">Transmembrane helix</keyword>
<dbReference type="InterPro" id="IPR052162">
    <property type="entry name" value="Sensor_kinase/Photoreceptor"/>
</dbReference>
<dbReference type="Gene3D" id="1.10.287.130">
    <property type="match status" value="1"/>
</dbReference>
<reference evidence="9" key="1">
    <citation type="submission" date="2016-10" db="EMBL/GenBank/DDBJ databases">
        <authorList>
            <person name="Varghese N."/>
            <person name="Submissions S."/>
        </authorList>
    </citation>
    <scope>NUCLEOTIDE SEQUENCE [LARGE SCALE GENOMIC DNA]</scope>
    <source>
        <strain evidence="9">DSM 23445</strain>
    </source>
</reference>
<feature type="domain" description="Histidine kinase" evidence="7">
    <location>
        <begin position="249"/>
        <end position="478"/>
    </location>
</feature>